<reference evidence="2" key="1">
    <citation type="journal article" date="2021" name="Nat. Commun.">
        <title>Genetic determinants of endophytism in the Arabidopsis root mycobiome.</title>
        <authorList>
            <person name="Mesny F."/>
            <person name="Miyauchi S."/>
            <person name="Thiergart T."/>
            <person name="Pickel B."/>
            <person name="Atanasova L."/>
            <person name="Karlsson M."/>
            <person name="Huettel B."/>
            <person name="Barry K.W."/>
            <person name="Haridas S."/>
            <person name="Chen C."/>
            <person name="Bauer D."/>
            <person name="Andreopoulos W."/>
            <person name="Pangilinan J."/>
            <person name="LaButti K."/>
            <person name="Riley R."/>
            <person name="Lipzen A."/>
            <person name="Clum A."/>
            <person name="Drula E."/>
            <person name="Henrissat B."/>
            <person name="Kohler A."/>
            <person name="Grigoriev I.V."/>
            <person name="Martin F.M."/>
            <person name="Hacquard S."/>
        </authorList>
    </citation>
    <scope>NUCLEOTIDE SEQUENCE</scope>
    <source>
        <strain evidence="2">MPI-CAGE-AT-0016</strain>
    </source>
</reference>
<dbReference type="EMBL" id="JAGPXD010000002">
    <property type="protein sequence ID" value="KAH7368122.1"/>
    <property type="molecule type" value="Genomic_DNA"/>
</dbReference>
<protein>
    <submittedName>
        <fullName evidence="2">Uncharacterized protein</fullName>
    </submittedName>
</protein>
<feature type="compositionally biased region" description="Polar residues" evidence="1">
    <location>
        <begin position="161"/>
        <end position="171"/>
    </location>
</feature>
<organism evidence="2 3">
    <name type="scientific">Plectosphaerella cucumerina</name>
    <dbReference type="NCBI Taxonomy" id="40658"/>
    <lineage>
        <taxon>Eukaryota</taxon>
        <taxon>Fungi</taxon>
        <taxon>Dikarya</taxon>
        <taxon>Ascomycota</taxon>
        <taxon>Pezizomycotina</taxon>
        <taxon>Sordariomycetes</taxon>
        <taxon>Hypocreomycetidae</taxon>
        <taxon>Glomerellales</taxon>
        <taxon>Plectosphaerellaceae</taxon>
        <taxon>Plectosphaerella</taxon>
    </lineage>
</organism>
<evidence type="ECO:0000256" key="1">
    <source>
        <dbReference type="SAM" id="MobiDB-lite"/>
    </source>
</evidence>
<comment type="caution">
    <text evidence="2">The sequence shown here is derived from an EMBL/GenBank/DDBJ whole genome shotgun (WGS) entry which is preliminary data.</text>
</comment>
<dbReference type="Proteomes" id="UP000813385">
    <property type="component" value="Unassembled WGS sequence"/>
</dbReference>
<evidence type="ECO:0000313" key="3">
    <source>
        <dbReference type="Proteomes" id="UP000813385"/>
    </source>
</evidence>
<keyword evidence="3" id="KW-1185">Reference proteome</keyword>
<dbReference type="AlphaFoldDB" id="A0A8K0TRU4"/>
<feature type="compositionally biased region" description="Polar residues" evidence="1">
    <location>
        <begin position="200"/>
        <end position="221"/>
    </location>
</feature>
<feature type="region of interest" description="Disordered" evidence="1">
    <location>
        <begin position="1"/>
        <end position="31"/>
    </location>
</feature>
<accession>A0A8K0TRU4</accession>
<feature type="compositionally biased region" description="Basic and acidic residues" evidence="1">
    <location>
        <begin position="144"/>
        <end position="160"/>
    </location>
</feature>
<feature type="region of interest" description="Disordered" evidence="1">
    <location>
        <begin position="240"/>
        <end position="259"/>
    </location>
</feature>
<sequence length="323" mass="36783">MFRGQGTFPPDLGHPTDPNEPASWDDHESMKRKIEREWRQYQKRQYQEQCGYQKLEPQDNVQAWPRHISRENRGIGIPNLPLARNALLDYQQQLDHLEARGISATTRPWSSSLCSRADCPGTACRQRYQFGLELLEAQGRARWEKAKQERNDTDIGEEWRQQPQYPPSQASDPAPSVNPFSEIPPESARAKPVAVETAQLPPTSDIPNNEQKPAEISTGSSAPLEMASGEKLEEWELVRPYERNGPSTETVTAKNEVVPNPEKEAANYLDTFWEKQVGILEETIAKLRSGPRDAQARRHITDAKWHLTVLEELYGAQVAEPRE</sequence>
<proteinExistence type="predicted"/>
<gene>
    <name evidence="2" type="ORF">B0T11DRAFT_337347</name>
</gene>
<feature type="region of interest" description="Disordered" evidence="1">
    <location>
        <begin position="144"/>
        <end position="227"/>
    </location>
</feature>
<name>A0A8K0TRU4_9PEZI</name>
<evidence type="ECO:0000313" key="2">
    <source>
        <dbReference type="EMBL" id="KAH7368122.1"/>
    </source>
</evidence>